<name>A0A1D6IKG4_MAIZE</name>
<dbReference type="Gramene" id="Zm00001eb328220_T001">
    <property type="protein sequence ID" value="Zm00001eb328220_P001"/>
    <property type="gene ID" value="Zm00001eb328220"/>
</dbReference>
<organism evidence="1">
    <name type="scientific">Zea mays</name>
    <name type="common">Maize</name>
    <dbReference type="NCBI Taxonomy" id="4577"/>
    <lineage>
        <taxon>Eukaryota</taxon>
        <taxon>Viridiplantae</taxon>
        <taxon>Streptophyta</taxon>
        <taxon>Embryophyta</taxon>
        <taxon>Tracheophyta</taxon>
        <taxon>Spermatophyta</taxon>
        <taxon>Magnoliopsida</taxon>
        <taxon>Liliopsida</taxon>
        <taxon>Poales</taxon>
        <taxon>Poaceae</taxon>
        <taxon>PACMAD clade</taxon>
        <taxon>Panicoideae</taxon>
        <taxon>Andropogonodae</taxon>
        <taxon>Andropogoneae</taxon>
        <taxon>Tripsacinae</taxon>
        <taxon>Zea</taxon>
    </lineage>
</organism>
<dbReference type="SMR" id="A0A1D6IKG4"/>
<dbReference type="RefSeq" id="XP_008653374.1">
    <property type="nucleotide sequence ID" value="XM_008655152.3"/>
</dbReference>
<sequence length="304" mass="33115">MVTLENLRRIYGHVVERATLARDLLAPAAGQLSGNLHSRCILAQQLDLSFPEKDDDLRADLEKFGAIEAIALCRHLFMAVIVFRDEASVPVAFRRQEEISSGLYSAVPPPHLALSTSFIHPNSIKVNLYSNTSTASSGDSTAKHSTEPTTTEAATSIGQSMMPLWMESRPATVFQNYLGDGSRFVPSRRSQIYGPTLGADGRLWMEGFNIVQCGNYAQSVPTAIPVAQVPQLLYQSEDELAARRTRSHITISSSVGSPINPLQRSPIRATPLRVGSYPRSTEVSVCTAVNIGSAFPAIMITTRK</sequence>
<protein>
    <submittedName>
        <fullName evidence="1 2">Uncharacterized protein</fullName>
    </submittedName>
</protein>
<evidence type="ECO:0000313" key="3">
    <source>
        <dbReference type="Proteomes" id="UP000007305"/>
    </source>
</evidence>
<dbReference type="GeneID" id="103633458"/>
<accession>A0A3L6D741</accession>
<dbReference type="AlphaFoldDB" id="A0A1D6IKG4"/>
<dbReference type="KEGG" id="zma:103633458"/>
<keyword evidence="3" id="KW-1185">Reference proteome</keyword>
<dbReference type="EnsemblPlants" id="Zm00001eb438410_T001">
    <property type="protein sequence ID" value="Zm00001eb438410_P001"/>
    <property type="gene ID" value="Zm00001eb438410"/>
</dbReference>
<proteinExistence type="predicted"/>
<dbReference type="Gramene" id="Zm00001eb438410_T001">
    <property type="protein sequence ID" value="Zm00001eb438410_P001"/>
    <property type="gene ID" value="Zm00001eb438410"/>
</dbReference>
<dbReference type="EnsemblPlants" id="Zm00001eb328220_T001">
    <property type="protein sequence ID" value="Zm00001eb328220_P001"/>
    <property type="gene ID" value="Zm00001eb328220"/>
</dbReference>
<dbReference type="ExpressionAtlas" id="A0A1D6IKG4">
    <property type="expression patterns" value="baseline and differential"/>
</dbReference>
<dbReference type="eggNOG" id="ENOG502R3RW">
    <property type="taxonomic scope" value="Eukaryota"/>
</dbReference>
<dbReference type="PaxDb" id="4577-GRMZM2G079645_P01"/>
<evidence type="ECO:0000313" key="1">
    <source>
        <dbReference type="EMBL" id="ONM59893.1"/>
    </source>
</evidence>
<reference evidence="1 3" key="1">
    <citation type="submission" date="2015-12" db="EMBL/GenBank/DDBJ databases">
        <title>Update maize B73 reference genome by single molecule sequencing technologies.</title>
        <authorList>
            <consortium name="Maize Genome Sequencing Project"/>
            <person name="Ware D."/>
        </authorList>
    </citation>
    <scope>NUCLEOTIDE SEQUENCE [LARGE SCALE GENOMIC DNA]</scope>
    <source>
        <strain evidence="3">cv. B73</strain>
        <tissue evidence="1">Seedling</tissue>
    </source>
</reference>
<dbReference type="OrthoDB" id="694902at2759"/>
<reference evidence="2" key="2">
    <citation type="submission" date="2019-07" db="EMBL/GenBank/DDBJ databases">
        <authorList>
            <person name="Seetharam A."/>
            <person name="Woodhouse M."/>
            <person name="Cannon E."/>
        </authorList>
    </citation>
    <scope>NUCLEOTIDE SEQUENCE [LARGE SCALE GENOMIC DNA]</scope>
    <source>
        <strain evidence="2">cv. B73</strain>
    </source>
</reference>
<dbReference type="Proteomes" id="UP000007305">
    <property type="component" value="Chromosome 7"/>
</dbReference>
<gene>
    <name evidence="2" type="primary">LOC103633458</name>
    <name evidence="1" type="ORF">ZEAMMB73_Zm00001d022222</name>
</gene>
<dbReference type="OMA" id="CTHNIRC"/>
<dbReference type="IntAct" id="A0A1D6IKG4">
    <property type="interactions" value="1"/>
</dbReference>
<accession>A0A1D6IKG4</accession>
<reference evidence="2" key="3">
    <citation type="submission" date="2021-05" db="UniProtKB">
        <authorList>
            <consortium name="EnsemblPlants"/>
        </authorList>
    </citation>
    <scope>IDENTIFICATION</scope>
    <source>
        <strain evidence="2">cv. B73</strain>
    </source>
</reference>
<evidence type="ECO:0000313" key="2">
    <source>
        <dbReference type="EnsemblPlants" id="Zm00001eb328220_P001"/>
    </source>
</evidence>
<dbReference type="EMBL" id="CM007650">
    <property type="protein sequence ID" value="ONM59893.1"/>
    <property type="molecule type" value="Genomic_DNA"/>
</dbReference>